<feature type="transmembrane region" description="Helical" evidence="8">
    <location>
        <begin position="871"/>
        <end position="889"/>
    </location>
</feature>
<dbReference type="GO" id="GO:0042910">
    <property type="term" value="F:xenobiotic transmembrane transporter activity"/>
    <property type="evidence" value="ECO:0007669"/>
    <property type="project" value="TreeGrafter"/>
</dbReference>
<dbReference type="EMBL" id="DXHL01000019">
    <property type="protein sequence ID" value="HIW10592.1"/>
    <property type="molecule type" value="Genomic_DNA"/>
</dbReference>
<keyword evidence="6 8" id="KW-1133">Transmembrane helix</keyword>
<keyword evidence="4" id="KW-1003">Cell membrane</keyword>
<feature type="transmembrane region" description="Helical" evidence="8">
    <location>
        <begin position="922"/>
        <end position="942"/>
    </location>
</feature>
<dbReference type="PANTHER" id="PTHR32063">
    <property type="match status" value="1"/>
</dbReference>
<evidence type="ECO:0000256" key="6">
    <source>
        <dbReference type="ARBA" id="ARBA00022989"/>
    </source>
</evidence>
<feature type="transmembrane region" description="Helical" evidence="8">
    <location>
        <begin position="1005"/>
        <end position="1032"/>
    </location>
</feature>
<dbReference type="Proteomes" id="UP000823926">
    <property type="component" value="Unassembled WGS sequence"/>
</dbReference>
<comment type="subcellular location">
    <subcellularLocation>
        <location evidence="1">Cell membrane</location>
        <topology evidence="1">Multi-pass membrane protein</topology>
    </subcellularLocation>
</comment>
<evidence type="ECO:0000313" key="9">
    <source>
        <dbReference type="EMBL" id="HIW10592.1"/>
    </source>
</evidence>
<evidence type="ECO:0000256" key="2">
    <source>
        <dbReference type="ARBA" id="ARBA00010942"/>
    </source>
</evidence>
<dbReference type="Gene3D" id="3.30.70.1440">
    <property type="entry name" value="Multidrug efflux transporter AcrB pore domain"/>
    <property type="match status" value="1"/>
</dbReference>
<comment type="caution">
    <text evidence="9">The sequence shown here is derived from an EMBL/GenBank/DDBJ whole genome shotgun (WGS) entry which is preliminary data.</text>
</comment>
<dbReference type="AlphaFoldDB" id="A0A9D1TY10"/>
<feature type="transmembrane region" description="Helical" evidence="8">
    <location>
        <begin position="364"/>
        <end position="384"/>
    </location>
</feature>
<feature type="transmembrane region" description="Helical" evidence="8">
    <location>
        <begin position="896"/>
        <end position="916"/>
    </location>
</feature>
<feature type="transmembrane region" description="Helical" evidence="8">
    <location>
        <begin position="477"/>
        <end position="503"/>
    </location>
</feature>
<proteinExistence type="inferred from homology"/>
<dbReference type="NCBIfam" id="TIGR00914">
    <property type="entry name" value="2A0601"/>
    <property type="match status" value="1"/>
</dbReference>
<dbReference type="PANTHER" id="PTHR32063:SF4">
    <property type="entry name" value="SLR6043 PROTEIN"/>
    <property type="match status" value="1"/>
</dbReference>
<dbReference type="GO" id="GO:0008324">
    <property type="term" value="F:monoatomic cation transmembrane transporter activity"/>
    <property type="evidence" value="ECO:0007669"/>
    <property type="project" value="InterPro"/>
</dbReference>
<evidence type="ECO:0000256" key="5">
    <source>
        <dbReference type="ARBA" id="ARBA00022692"/>
    </source>
</evidence>
<feature type="transmembrane region" description="Helical" evidence="8">
    <location>
        <begin position="538"/>
        <end position="557"/>
    </location>
</feature>
<evidence type="ECO:0000256" key="4">
    <source>
        <dbReference type="ARBA" id="ARBA00022475"/>
    </source>
</evidence>
<comment type="similarity">
    <text evidence="2">Belongs to the resistance-nodulation-cell division (RND) (TC 2.A.6) family.</text>
</comment>
<evidence type="ECO:0000313" key="10">
    <source>
        <dbReference type="Proteomes" id="UP000823926"/>
    </source>
</evidence>
<feature type="transmembrane region" description="Helical" evidence="8">
    <location>
        <begin position="447"/>
        <end position="465"/>
    </location>
</feature>
<dbReference type="Pfam" id="PF00873">
    <property type="entry name" value="ACR_tran"/>
    <property type="match status" value="1"/>
</dbReference>
<dbReference type="Gene3D" id="3.30.2090.10">
    <property type="entry name" value="Multidrug efflux transporter AcrB TolC docking domain, DN and DC subdomains"/>
    <property type="match status" value="2"/>
</dbReference>
<sequence>MINKIIQFSLHNRLSVLLVAVLLLLAGGYTATRMEVDVFPDLTSPTVVVMTEASGMAAEEVERLVTFPIETALNGATDVRRVRSSSTTGFSTVTVEFNWGTDIYIARQIVTEKLAGIAERLPDGAEAPVLAPQSSLLGEVLVVGLTADSTSLEELRTLADWTLRPRLLSTGGVAQVTVVGGDIHEYQIIASPQLMRHYGVSLDELLAATQTMNADAAGGILNQYGNEYIVRGRVRTTSPEEMAACVIKHSAAGTPITLADVAEVRTGGKTPVVGDASVNGIRAVRLSITKQPSTGTLELTEQLDRTLADLARTLPPDVQMTTEIFRQSTFIESSVSNIERALVEGAVLVVVILMIFLGNIRTTLISLLAIPLSLLVSLLVLQALGFTLNTMSLGGMAIAIGSLVDDAIIDVENVFKRLRENHSLPPHERRPVLKVVYEASTEIRASIWNATLIIIVTFVPLFFLSGMEGRMLQPLGIAFIVSLFASMVVAITLTPVLSSYLLTGERMLSRHEREPWVVRKMKALYGRMLGAVLNHRKVVVGVAAALFVGAVAVFSTLGSNFLPPFNEGAMAIHVSAMPGISLQESIRLGQLVEEQLMQVPEVTVVSRKTGRAELDEHALGTETSEIDVPFVLKERSRAEVFADVRERLSHIQGVVFEIGQPISHRIDLLLSGTRSNIAIKVFGDNLNELFALGNRIKAATADVPGFVDVMVEQQIERPQLQIKPRRMLLSQWGITPAQFTQTVETALAGSVVSEVYEGERTFDITLKFDSVSRSSMEGIAGILLDGRNAAGEAVKVPLGDVAELVSTAGPNTINRENVSRKLVVSGNVEGADLGSVVEQIQQRIAERVPLPEGYHIEYGGQFESAASASRTLLLTSLLAILVVFMLLYNEFKDMRLTGVVLLNLPLAIIGGVVSIWCTSGIVSIPSIIGFISLFGIATRNGILLISRYRHLACEAEGAALSLREQILHGSMDRLSPIIMTALTSGLALIPLALNGDLPGNEIQSPMAIVILGGLLTSTLLNLFVVPVVYAWINDKSKKS</sequence>
<name>A0A9D1TY10_9BACT</name>
<keyword evidence="3" id="KW-0813">Transport</keyword>
<dbReference type="PRINTS" id="PR00702">
    <property type="entry name" value="ACRIFLAVINRP"/>
</dbReference>
<dbReference type="SUPFAM" id="SSF82693">
    <property type="entry name" value="Multidrug efflux transporter AcrB pore domain, PN1, PN2, PC1 and PC2 subdomains"/>
    <property type="match status" value="2"/>
</dbReference>
<dbReference type="SUPFAM" id="SSF82714">
    <property type="entry name" value="Multidrug efflux transporter AcrB TolC docking domain, DN and DC subdomains"/>
    <property type="match status" value="2"/>
</dbReference>
<keyword evidence="7 8" id="KW-0472">Membrane</keyword>
<reference evidence="9" key="1">
    <citation type="journal article" date="2021" name="PeerJ">
        <title>Extensive microbial diversity within the chicken gut microbiome revealed by metagenomics and culture.</title>
        <authorList>
            <person name="Gilroy R."/>
            <person name="Ravi A."/>
            <person name="Getino M."/>
            <person name="Pursley I."/>
            <person name="Horton D.L."/>
            <person name="Alikhan N.F."/>
            <person name="Baker D."/>
            <person name="Gharbi K."/>
            <person name="Hall N."/>
            <person name="Watson M."/>
            <person name="Adriaenssens E.M."/>
            <person name="Foster-Nyarko E."/>
            <person name="Jarju S."/>
            <person name="Secka A."/>
            <person name="Antonio M."/>
            <person name="Oren A."/>
            <person name="Chaudhuri R.R."/>
            <person name="La Ragione R."/>
            <person name="Hildebrand F."/>
            <person name="Pallen M.J."/>
        </authorList>
    </citation>
    <scope>NUCLEOTIDE SEQUENCE</scope>
    <source>
        <strain evidence="9">ChiBcec15-1070</strain>
    </source>
</reference>
<gene>
    <name evidence="9" type="ORF">H9888_03725</name>
</gene>
<evidence type="ECO:0000256" key="7">
    <source>
        <dbReference type="ARBA" id="ARBA00023136"/>
    </source>
</evidence>
<evidence type="ECO:0000256" key="1">
    <source>
        <dbReference type="ARBA" id="ARBA00004651"/>
    </source>
</evidence>
<organism evidence="9 10">
    <name type="scientific">Candidatus Rikenella faecigallinarum</name>
    <dbReference type="NCBI Taxonomy" id="2838745"/>
    <lineage>
        <taxon>Bacteria</taxon>
        <taxon>Pseudomonadati</taxon>
        <taxon>Bacteroidota</taxon>
        <taxon>Bacteroidia</taxon>
        <taxon>Bacteroidales</taxon>
        <taxon>Rikenellaceae</taxon>
        <taxon>Rikenella</taxon>
    </lineage>
</organism>
<dbReference type="Gene3D" id="3.30.70.1430">
    <property type="entry name" value="Multidrug efflux transporter AcrB pore domain"/>
    <property type="match status" value="2"/>
</dbReference>
<dbReference type="GO" id="GO:0005886">
    <property type="term" value="C:plasma membrane"/>
    <property type="evidence" value="ECO:0007669"/>
    <property type="project" value="UniProtKB-SubCell"/>
</dbReference>
<dbReference type="SUPFAM" id="SSF82866">
    <property type="entry name" value="Multidrug efflux transporter AcrB transmembrane domain"/>
    <property type="match status" value="2"/>
</dbReference>
<evidence type="ECO:0000256" key="8">
    <source>
        <dbReference type="SAM" id="Phobius"/>
    </source>
</evidence>
<protein>
    <submittedName>
        <fullName evidence="9">CusA/CzcA family heavy metal efflux RND transporter</fullName>
    </submittedName>
</protein>
<feature type="transmembrane region" description="Helical" evidence="8">
    <location>
        <begin position="974"/>
        <end position="993"/>
    </location>
</feature>
<dbReference type="InterPro" id="IPR001036">
    <property type="entry name" value="Acrflvin-R"/>
</dbReference>
<reference evidence="9" key="2">
    <citation type="submission" date="2021-04" db="EMBL/GenBank/DDBJ databases">
        <authorList>
            <person name="Gilroy R."/>
        </authorList>
    </citation>
    <scope>NUCLEOTIDE SEQUENCE</scope>
    <source>
        <strain evidence="9">ChiBcec15-1070</strain>
    </source>
</reference>
<keyword evidence="5 8" id="KW-0812">Transmembrane</keyword>
<dbReference type="Gene3D" id="3.30.70.1320">
    <property type="entry name" value="Multidrug efflux transporter AcrB pore domain like"/>
    <property type="match status" value="1"/>
</dbReference>
<dbReference type="InterPro" id="IPR004763">
    <property type="entry name" value="CusA-like"/>
</dbReference>
<dbReference type="InterPro" id="IPR027463">
    <property type="entry name" value="AcrB_DN_DC_subdom"/>
</dbReference>
<evidence type="ECO:0000256" key="3">
    <source>
        <dbReference type="ARBA" id="ARBA00022448"/>
    </source>
</evidence>
<dbReference type="Gene3D" id="1.20.1640.10">
    <property type="entry name" value="Multidrug efflux transporter AcrB transmembrane domain"/>
    <property type="match status" value="2"/>
</dbReference>
<accession>A0A9D1TY10</accession>